<evidence type="ECO:0000259" key="5">
    <source>
        <dbReference type="PROSITE" id="PS51078"/>
    </source>
</evidence>
<comment type="caution">
    <text evidence="6">The sequence shown here is derived from an EMBL/GenBank/DDBJ whole genome shotgun (WGS) entry which is preliminary data.</text>
</comment>
<dbReference type="InterPro" id="IPR005471">
    <property type="entry name" value="Tscrpt_reg_IclR_N"/>
</dbReference>
<keyword evidence="1" id="KW-0805">Transcription regulation</keyword>
<dbReference type="Pfam" id="PF09339">
    <property type="entry name" value="HTH_IclR"/>
    <property type="match status" value="1"/>
</dbReference>
<dbReference type="SUPFAM" id="SSF46785">
    <property type="entry name" value="Winged helix' DNA-binding domain"/>
    <property type="match status" value="1"/>
</dbReference>
<evidence type="ECO:0000256" key="1">
    <source>
        <dbReference type="ARBA" id="ARBA00023015"/>
    </source>
</evidence>
<dbReference type="Proteomes" id="UP000642509">
    <property type="component" value="Unassembled WGS sequence"/>
</dbReference>
<feature type="domain" description="HTH iclR-type" evidence="4">
    <location>
        <begin position="17"/>
        <end position="77"/>
    </location>
</feature>
<dbReference type="SMART" id="SM00346">
    <property type="entry name" value="HTH_ICLR"/>
    <property type="match status" value="1"/>
</dbReference>
<dbReference type="Pfam" id="PF01614">
    <property type="entry name" value="IclR_C"/>
    <property type="match status" value="1"/>
</dbReference>
<dbReference type="InterPro" id="IPR029016">
    <property type="entry name" value="GAF-like_dom_sf"/>
</dbReference>
<dbReference type="RefSeq" id="WP_188806864.1">
    <property type="nucleotide sequence ID" value="NZ_BAAAOU010000010.1"/>
</dbReference>
<keyword evidence="7" id="KW-1185">Reference proteome</keyword>
<dbReference type="InterPro" id="IPR036388">
    <property type="entry name" value="WH-like_DNA-bd_sf"/>
</dbReference>
<dbReference type="PANTHER" id="PTHR30136:SF24">
    <property type="entry name" value="HTH-TYPE TRANSCRIPTIONAL REPRESSOR ALLR"/>
    <property type="match status" value="1"/>
</dbReference>
<dbReference type="PANTHER" id="PTHR30136">
    <property type="entry name" value="HELIX-TURN-HELIX TRANSCRIPTIONAL REGULATOR, ICLR FAMILY"/>
    <property type="match status" value="1"/>
</dbReference>
<dbReference type="SUPFAM" id="SSF55781">
    <property type="entry name" value="GAF domain-like"/>
    <property type="match status" value="1"/>
</dbReference>
<dbReference type="PROSITE" id="PS51077">
    <property type="entry name" value="HTH_ICLR"/>
    <property type="match status" value="1"/>
</dbReference>
<evidence type="ECO:0000259" key="4">
    <source>
        <dbReference type="PROSITE" id="PS51077"/>
    </source>
</evidence>
<feature type="domain" description="IclR-ED" evidence="5">
    <location>
        <begin position="78"/>
        <end position="268"/>
    </location>
</feature>
<dbReference type="InterPro" id="IPR050707">
    <property type="entry name" value="HTH_MetabolicPath_Reg"/>
</dbReference>
<evidence type="ECO:0000313" key="6">
    <source>
        <dbReference type="EMBL" id="GGO48666.1"/>
    </source>
</evidence>
<gene>
    <name evidence="6" type="ORF">GCM10010977_28780</name>
</gene>
<sequence>MSDLDGVAKDSGDADRPSILAKAFDILGTFNGQHRVLTLTEISRKSGWPKSTVHRLLQRLSELEVIEQHGSGYRLGIRLMQMTSAMPVDGMREMALPHMAQLQAWSNAPVHFGVLRGKDVVVIQTLHAADTTSPIGEPGARIPSHLSAAGRAMLAFLPEEEIDEILAPPLIAMTPTSITDPQEIREQLAAVRSSKSAVQFGEIHAGIGNVASPILIKGRPMGAVAVQFDASKPLSDAITQGVMLTAKRITLDTIALVRKRQELFPYEF</sequence>
<dbReference type="InterPro" id="IPR014757">
    <property type="entry name" value="Tscrpt_reg_IclR_C"/>
</dbReference>
<evidence type="ECO:0000256" key="3">
    <source>
        <dbReference type="ARBA" id="ARBA00023163"/>
    </source>
</evidence>
<organism evidence="6 7">
    <name type="scientific">Citricoccus zhacaiensis</name>
    <dbReference type="NCBI Taxonomy" id="489142"/>
    <lineage>
        <taxon>Bacteria</taxon>
        <taxon>Bacillati</taxon>
        <taxon>Actinomycetota</taxon>
        <taxon>Actinomycetes</taxon>
        <taxon>Micrococcales</taxon>
        <taxon>Micrococcaceae</taxon>
        <taxon>Citricoccus</taxon>
    </lineage>
</organism>
<dbReference type="Gene3D" id="1.10.10.10">
    <property type="entry name" value="Winged helix-like DNA-binding domain superfamily/Winged helix DNA-binding domain"/>
    <property type="match status" value="1"/>
</dbReference>
<protein>
    <submittedName>
        <fullName evidence="6">IclR family transcriptional regulator</fullName>
    </submittedName>
</protein>
<accession>A0ABQ2MA18</accession>
<evidence type="ECO:0000313" key="7">
    <source>
        <dbReference type="Proteomes" id="UP000642509"/>
    </source>
</evidence>
<keyword evidence="3" id="KW-0804">Transcription</keyword>
<dbReference type="PROSITE" id="PS51078">
    <property type="entry name" value="ICLR_ED"/>
    <property type="match status" value="1"/>
</dbReference>
<proteinExistence type="predicted"/>
<dbReference type="Gene3D" id="3.30.450.40">
    <property type="match status" value="1"/>
</dbReference>
<dbReference type="InterPro" id="IPR036390">
    <property type="entry name" value="WH_DNA-bd_sf"/>
</dbReference>
<evidence type="ECO:0000256" key="2">
    <source>
        <dbReference type="ARBA" id="ARBA00023125"/>
    </source>
</evidence>
<name>A0ABQ2MA18_9MICC</name>
<keyword evidence="2" id="KW-0238">DNA-binding</keyword>
<dbReference type="EMBL" id="BMLQ01000010">
    <property type="protein sequence ID" value="GGO48666.1"/>
    <property type="molecule type" value="Genomic_DNA"/>
</dbReference>
<reference evidence="7" key="1">
    <citation type="journal article" date="2019" name="Int. J. Syst. Evol. Microbiol.">
        <title>The Global Catalogue of Microorganisms (GCM) 10K type strain sequencing project: providing services to taxonomists for standard genome sequencing and annotation.</title>
        <authorList>
            <consortium name="The Broad Institute Genomics Platform"/>
            <consortium name="The Broad Institute Genome Sequencing Center for Infectious Disease"/>
            <person name="Wu L."/>
            <person name="Ma J."/>
        </authorList>
    </citation>
    <scope>NUCLEOTIDE SEQUENCE [LARGE SCALE GENOMIC DNA]</scope>
    <source>
        <strain evidence="7">CGMCC 1.7064</strain>
    </source>
</reference>